<protein>
    <submittedName>
        <fullName evidence="2">Hemerythrin domain-containing protein</fullName>
    </submittedName>
</protein>
<organism evidence="2 3">
    <name type="scientific">Amycolatopsis cynarae</name>
    <dbReference type="NCBI Taxonomy" id="2995223"/>
    <lineage>
        <taxon>Bacteria</taxon>
        <taxon>Bacillati</taxon>
        <taxon>Actinomycetota</taxon>
        <taxon>Actinomycetes</taxon>
        <taxon>Pseudonocardiales</taxon>
        <taxon>Pseudonocardiaceae</taxon>
        <taxon>Amycolatopsis</taxon>
    </lineage>
</organism>
<dbReference type="EMBL" id="CP113836">
    <property type="protein sequence ID" value="WAL63958.1"/>
    <property type="molecule type" value="Genomic_DNA"/>
</dbReference>
<proteinExistence type="predicted"/>
<dbReference type="Pfam" id="PF01814">
    <property type="entry name" value="Hemerythrin"/>
    <property type="match status" value="1"/>
</dbReference>
<evidence type="ECO:0000259" key="1">
    <source>
        <dbReference type="Pfam" id="PF01814"/>
    </source>
</evidence>
<dbReference type="Proteomes" id="UP001163203">
    <property type="component" value="Chromosome"/>
</dbReference>
<sequence length="164" mass="17358">MCEYCGCQSIPAIAELTAEHDHVAGLISLVRDARARGDAAGMARLAREIATVLGPHTQVEEQGLFPALEGDFGEHVASLTAEHRRIEAVLDEAAAGTPADPAWPDRLMAVLHVLREHILTEQDGVFPAALGFLGTEDWAAVDAVRERVGSSLPTAFPVSGRTGA</sequence>
<feature type="domain" description="Hemerythrin-like" evidence="1">
    <location>
        <begin position="13"/>
        <end position="129"/>
    </location>
</feature>
<dbReference type="Gene3D" id="1.20.120.520">
    <property type="entry name" value="nmb1532 protein domain like"/>
    <property type="match status" value="1"/>
</dbReference>
<evidence type="ECO:0000313" key="3">
    <source>
        <dbReference type="Proteomes" id="UP001163203"/>
    </source>
</evidence>
<evidence type="ECO:0000313" key="2">
    <source>
        <dbReference type="EMBL" id="WAL63958.1"/>
    </source>
</evidence>
<reference evidence="2" key="1">
    <citation type="submission" date="2022-11" db="EMBL/GenBank/DDBJ databases">
        <authorList>
            <person name="Mo P."/>
        </authorList>
    </citation>
    <scope>NUCLEOTIDE SEQUENCE</scope>
    <source>
        <strain evidence="2">HUAS 11-8</strain>
    </source>
</reference>
<accession>A0ABY7AY58</accession>
<dbReference type="InterPro" id="IPR012312">
    <property type="entry name" value="Hemerythrin-like"/>
</dbReference>
<dbReference type="RefSeq" id="WP_268754202.1">
    <property type="nucleotide sequence ID" value="NZ_CP113836.1"/>
</dbReference>
<name>A0ABY7AY58_9PSEU</name>
<keyword evidence="3" id="KW-1185">Reference proteome</keyword>
<gene>
    <name evidence="2" type="ORF">ORV05_23570</name>
</gene>